<keyword evidence="7" id="KW-1185">Reference proteome</keyword>
<evidence type="ECO:0000256" key="1">
    <source>
        <dbReference type="SAM" id="Phobius"/>
    </source>
</evidence>
<dbReference type="PANTHER" id="PTHR12526">
    <property type="entry name" value="GLYCOSYLTRANSFERASE"/>
    <property type="match status" value="1"/>
</dbReference>
<dbReference type="RefSeq" id="WP_018573683.1">
    <property type="nucleotide sequence ID" value="NZ_CP065725.1"/>
</dbReference>
<feature type="domain" description="Glycosyl transferase family 1" evidence="2">
    <location>
        <begin position="190"/>
        <end position="346"/>
    </location>
</feature>
<evidence type="ECO:0000313" key="7">
    <source>
        <dbReference type="Proteomes" id="UP000594903"/>
    </source>
</evidence>
<keyword evidence="1" id="KW-0472">Membrane</keyword>
<evidence type="ECO:0000259" key="3">
    <source>
        <dbReference type="Pfam" id="PF13439"/>
    </source>
</evidence>
<dbReference type="STRING" id="1122619.GCA_000373745_00507"/>
<feature type="transmembrane region" description="Helical" evidence="1">
    <location>
        <begin position="93"/>
        <end position="112"/>
    </location>
</feature>
<dbReference type="Proteomes" id="UP000254603">
    <property type="component" value="Unassembled WGS sequence"/>
</dbReference>
<dbReference type="CDD" id="cd03820">
    <property type="entry name" value="GT4_AmsD-like"/>
    <property type="match status" value="1"/>
</dbReference>
<evidence type="ECO:0000259" key="2">
    <source>
        <dbReference type="Pfam" id="PF00534"/>
    </source>
</evidence>
<dbReference type="Gene3D" id="3.40.50.2000">
    <property type="entry name" value="Glycogen Phosphorylase B"/>
    <property type="match status" value="2"/>
</dbReference>
<keyword evidence="5" id="KW-0808">Transferase</keyword>
<dbReference type="InterPro" id="IPR001296">
    <property type="entry name" value="Glyco_trans_1"/>
</dbReference>
<keyword evidence="1" id="KW-1133">Transmembrane helix</keyword>
<dbReference type="Proteomes" id="UP000594903">
    <property type="component" value="Chromosome"/>
</dbReference>
<proteinExistence type="predicted"/>
<gene>
    <name evidence="5" type="primary">tagE_2</name>
    <name evidence="4" type="ORF">I6G29_04555</name>
    <name evidence="5" type="ORF">NCTC11997_00962</name>
</gene>
<evidence type="ECO:0000313" key="4">
    <source>
        <dbReference type="EMBL" id="QPT40840.1"/>
    </source>
</evidence>
<name>A0A378XDF2_9BURK</name>
<dbReference type="EMBL" id="CP065725">
    <property type="protein sequence ID" value="QPT40840.1"/>
    <property type="molecule type" value="Genomic_DNA"/>
</dbReference>
<organism evidence="5 6">
    <name type="scientific">Oligella ureolytica</name>
    <dbReference type="NCBI Taxonomy" id="90244"/>
    <lineage>
        <taxon>Bacteria</taxon>
        <taxon>Pseudomonadati</taxon>
        <taxon>Pseudomonadota</taxon>
        <taxon>Betaproteobacteria</taxon>
        <taxon>Burkholderiales</taxon>
        <taxon>Alcaligenaceae</taxon>
        <taxon>Oligella</taxon>
    </lineage>
</organism>
<sequence>MLNNQSKSRILIYIPSLRGGGAERVAVDLARRWVYDGHEIILVTQSDASTDAYPLDSRVQRVCLNSFEKAGFWGHITQISRLRREIKRYRPDIVVSFLTSASVFSIIAGIGLHCQVIATEHAYPPFQKLSGLWRRLRKLLYPKAAQVVTLTQATADYLQKEIPKAKFTVIPNAVHWPIDEHEPVIQMPKMKGRKWLLAVGRLQPVKGFDLLIESFSKFADAYPDWDLLILGEGPERDNLACQIEQAGLQQRVLLVGRVGNMQWWYGKGDMFILSSRSEGLSNSLQEAMSCGLPCVAFDCDVGPRELIRHGIDGCLVQPAGSVEALTEGIVSLINDPERINNYSKRAVDMRDRYSMRRISGMWNELFQEILQNKHE</sequence>
<keyword evidence="1" id="KW-0812">Transmembrane</keyword>
<dbReference type="InterPro" id="IPR028098">
    <property type="entry name" value="Glyco_trans_4-like_N"/>
</dbReference>
<dbReference type="Pfam" id="PF00534">
    <property type="entry name" value="Glycos_transf_1"/>
    <property type="match status" value="1"/>
</dbReference>
<feature type="domain" description="Glycosyltransferase subfamily 4-like N-terminal" evidence="3">
    <location>
        <begin position="20"/>
        <end position="174"/>
    </location>
</feature>
<accession>A0A378XDF2</accession>
<dbReference type="GO" id="GO:0047265">
    <property type="term" value="F:poly(glycerol-phosphate) alpha-glucosyltransferase activity"/>
    <property type="evidence" value="ECO:0007669"/>
    <property type="project" value="UniProtKB-EC"/>
</dbReference>
<evidence type="ECO:0000313" key="6">
    <source>
        <dbReference type="Proteomes" id="UP000254603"/>
    </source>
</evidence>
<dbReference type="AlphaFoldDB" id="A0A378XDF2"/>
<dbReference type="OrthoDB" id="570545at2"/>
<dbReference type="SUPFAM" id="SSF53756">
    <property type="entry name" value="UDP-Glycosyltransferase/glycogen phosphorylase"/>
    <property type="match status" value="1"/>
</dbReference>
<dbReference type="Pfam" id="PF13439">
    <property type="entry name" value="Glyco_transf_4"/>
    <property type="match status" value="1"/>
</dbReference>
<keyword evidence="5" id="KW-0328">Glycosyltransferase</keyword>
<dbReference type="EMBL" id="UGSB01000001">
    <property type="protein sequence ID" value="SUA52921.1"/>
    <property type="molecule type" value="Genomic_DNA"/>
</dbReference>
<dbReference type="EC" id="2.4.1.52" evidence="5"/>
<reference evidence="5 6" key="1">
    <citation type="submission" date="2018-06" db="EMBL/GenBank/DDBJ databases">
        <authorList>
            <consortium name="Pathogen Informatics"/>
            <person name="Doyle S."/>
        </authorList>
    </citation>
    <scope>NUCLEOTIDE SEQUENCE [LARGE SCALE GENOMIC DNA]</scope>
    <source>
        <strain evidence="5 6">NCTC11997</strain>
    </source>
</reference>
<evidence type="ECO:0000313" key="5">
    <source>
        <dbReference type="EMBL" id="SUA52921.1"/>
    </source>
</evidence>
<protein>
    <submittedName>
        <fullName evidence="4">Glycosyltransferase family 4 protein</fullName>
    </submittedName>
    <submittedName>
        <fullName evidence="5">Probable poly(Glycerol-phosphate) alpha-glucosyltransferase</fullName>
        <ecNumber evidence="5">2.4.1.52</ecNumber>
    </submittedName>
</protein>
<reference evidence="4 7" key="2">
    <citation type="submission" date="2020-12" db="EMBL/GenBank/DDBJ databases">
        <title>FDA dAtabase for Regulatory Grade micrObial Sequences (FDA-ARGOS): Supporting development and validation of Infectious Disease Dx tests.</title>
        <authorList>
            <person name="Sproer C."/>
            <person name="Gronow S."/>
            <person name="Severitt S."/>
            <person name="Schroder I."/>
            <person name="Tallon L."/>
            <person name="Sadzewicz L."/>
            <person name="Zhao X."/>
            <person name="Boylan J."/>
            <person name="Ott S."/>
            <person name="Bowen H."/>
            <person name="Vavikolanu K."/>
            <person name="Mehta A."/>
            <person name="Aluvathingal J."/>
            <person name="Nadendla S."/>
            <person name="Lowell S."/>
            <person name="Myers T."/>
            <person name="Yan Y."/>
            <person name="Sichtig H."/>
        </authorList>
    </citation>
    <scope>NUCLEOTIDE SEQUENCE [LARGE SCALE GENOMIC DNA]</scope>
    <source>
        <strain evidence="4 7">FDAARGOS_872</strain>
    </source>
</reference>